<dbReference type="Proteomes" id="UP000051952">
    <property type="component" value="Unassembled WGS sequence"/>
</dbReference>
<evidence type="ECO:0000313" key="2">
    <source>
        <dbReference type="EMBL" id="CUI15416.1"/>
    </source>
</evidence>
<dbReference type="AlphaFoldDB" id="A0A0S4KLD1"/>
<accession>A0A0S4KLD1</accession>
<keyword evidence="3" id="KW-1185">Reference proteome</keyword>
<organism evidence="2 3">
    <name type="scientific">Bodo saltans</name>
    <name type="common">Flagellated protozoan</name>
    <dbReference type="NCBI Taxonomy" id="75058"/>
    <lineage>
        <taxon>Eukaryota</taxon>
        <taxon>Discoba</taxon>
        <taxon>Euglenozoa</taxon>
        <taxon>Kinetoplastea</taxon>
        <taxon>Metakinetoplastina</taxon>
        <taxon>Eubodonida</taxon>
        <taxon>Bodonidae</taxon>
        <taxon>Bodo</taxon>
    </lineage>
</organism>
<feature type="region of interest" description="Disordered" evidence="1">
    <location>
        <begin position="235"/>
        <end position="409"/>
    </location>
</feature>
<feature type="non-terminal residue" evidence="2">
    <location>
        <position position="1"/>
    </location>
</feature>
<evidence type="ECO:0000313" key="3">
    <source>
        <dbReference type="Proteomes" id="UP000051952"/>
    </source>
</evidence>
<feature type="compositionally biased region" description="Low complexity" evidence="1">
    <location>
        <begin position="1"/>
        <end position="11"/>
    </location>
</feature>
<reference evidence="3" key="1">
    <citation type="submission" date="2015-09" db="EMBL/GenBank/DDBJ databases">
        <authorList>
            <consortium name="Pathogen Informatics"/>
        </authorList>
    </citation>
    <scope>NUCLEOTIDE SEQUENCE [LARGE SCALE GENOMIC DNA]</scope>
    <source>
        <strain evidence="3">Lake Konstanz</strain>
    </source>
</reference>
<proteinExistence type="predicted"/>
<name>A0A0S4KLD1_BODSA</name>
<feature type="compositionally biased region" description="Polar residues" evidence="1">
    <location>
        <begin position="33"/>
        <end position="57"/>
    </location>
</feature>
<gene>
    <name evidence="2" type="ORF">BSAL_42265</name>
</gene>
<feature type="region of interest" description="Disordered" evidence="1">
    <location>
        <begin position="1"/>
        <end position="215"/>
    </location>
</feature>
<feature type="compositionally biased region" description="Basic and acidic residues" evidence="1">
    <location>
        <begin position="246"/>
        <end position="256"/>
    </location>
</feature>
<dbReference type="VEuPathDB" id="TriTrypDB:BSAL_42265"/>
<sequence>PTTTTASATTSGKTFHPKDAMKATSDPVVERASSCTPTLLDESSPSDSPIAETPSQSDPKDSNVLEMRPSAAPVVVDSNELLHSSEAAERGKVPKTREERNPAKNIKGAPAVKKPTKALPSVPAATKKAPNKNATAHQAKTLPKPPPAEVDTKPHSEPTADNASNSFVPPVAPTSLSSVAGCVQTEEDVTSSQMAEVQVTTASTDTMQIEQPSRVPAAVDDAPLVGQLSAVETADASQPLAADLTHAAESRKDTTEAKAVAQTAASPSPSKKKVPAVISPKARSTISNQRVEVKETSKVGYKGKSAPATKKSTPKTETVDVVATATPAQGGEETYDDDDFAPESQDAYHAASSVSLTTPSMLPLSAKRAPPKKRRSEHLRRSPLGSRLLHRSPSPHRLSAVATRARSLP</sequence>
<feature type="compositionally biased region" description="Polar residues" evidence="1">
    <location>
        <begin position="190"/>
        <end position="211"/>
    </location>
</feature>
<evidence type="ECO:0000256" key="1">
    <source>
        <dbReference type="SAM" id="MobiDB-lite"/>
    </source>
</evidence>
<feature type="compositionally biased region" description="Basic and acidic residues" evidence="1">
    <location>
        <begin position="86"/>
        <end position="102"/>
    </location>
</feature>
<feature type="compositionally biased region" description="Basic residues" evidence="1">
    <location>
        <begin position="369"/>
        <end position="378"/>
    </location>
</feature>
<feature type="compositionally biased region" description="Low complexity" evidence="1">
    <location>
        <begin position="123"/>
        <end position="136"/>
    </location>
</feature>
<protein>
    <submittedName>
        <fullName evidence="2">Uncharacterized protein</fullName>
    </submittedName>
</protein>
<dbReference type="EMBL" id="CYKH01002146">
    <property type="protein sequence ID" value="CUI15416.1"/>
    <property type="molecule type" value="Genomic_DNA"/>
</dbReference>